<organism evidence="1 2">
    <name type="scientific">Mesobacillus selenatarsenatis (strain DSM 18680 / JCM 14380 / FERM P-15431 / SF-1)</name>
    <dbReference type="NCBI Taxonomy" id="1321606"/>
    <lineage>
        <taxon>Bacteria</taxon>
        <taxon>Bacillati</taxon>
        <taxon>Bacillota</taxon>
        <taxon>Bacilli</taxon>
        <taxon>Bacillales</taxon>
        <taxon>Bacillaceae</taxon>
        <taxon>Mesobacillus</taxon>
    </lineage>
</organism>
<evidence type="ECO:0000313" key="2">
    <source>
        <dbReference type="Proteomes" id="UP000031014"/>
    </source>
</evidence>
<sequence>MTALKGICPNVMLLLTALKEIRVKLSETDAISDSFEGSQQKVV</sequence>
<comment type="caution">
    <text evidence="1">The sequence shown here is derived from an EMBL/GenBank/DDBJ whole genome shotgun (WGS) entry which is preliminary data.</text>
</comment>
<dbReference type="Proteomes" id="UP000031014">
    <property type="component" value="Unassembled WGS sequence"/>
</dbReference>
<reference evidence="1 2" key="1">
    <citation type="submission" date="2013-06" db="EMBL/GenBank/DDBJ databases">
        <title>Whole genome shotgun sequence of Bacillus selenatarsenatis SF-1.</title>
        <authorList>
            <person name="Kuroda M."/>
            <person name="Sei K."/>
            <person name="Yamashita M."/>
            <person name="Ike M."/>
        </authorList>
    </citation>
    <scope>NUCLEOTIDE SEQUENCE [LARGE SCALE GENOMIC DNA]</scope>
    <source>
        <strain evidence="1 2">SF-1</strain>
    </source>
</reference>
<dbReference type="EMBL" id="BASE01000044">
    <property type="protein sequence ID" value="GAM14027.1"/>
    <property type="molecule type" value="Genomic_DNA"/>
</dbReference>
<name>A0A0A8X4Q9_MESS1</name>
<dbReference type="STRING" id="1321606.SAMD00020551_2174"/>
<protein>
    <submittedName>
        <fullName evidence="1">Uncharacterized protein</fullName>
    </submittedName>
</protein>
<proteinExistence type="predicted"/>
<gene>
    <name evidence="1" type="ORF">SAMD00020551_2174</name>
</gene>
<dbReference type="AlphaFoldDB" id="A0A0A8X4Q9"/>
<evidence type="ECO:0000313" key="1">
    <source>
        <dbReference type="EMBL" id="GAM14027.1"/>
    </source>
</evidence>
<accession>A0A0A8X4Q9</accession>
<keyword evidence="2" id="KW-1185">Reference proteome</keyword>